<dbReference type="InterPro" id="IPR018130">
    <property type="entry name" value="Ribosomal_uS2_CS"/>
</dbReference>
<dbReference type="SUPFAM" id="SSF52313">
    <property type="entry name" value="Ribosomal protein S2"/>
    <property type="match status" value="1"/>
</dbReference>
<keyword evidence="9" id="KW-1185">Reference proteome</keyword>
<evidence type="ECO:0000256" key="1">
    <source>
        <dbReference type="ARBA" id="ARBA00006242"/>
    </source>
</evidence>
<evidence type="ECO:0000256" key="3">
    <source>
        <dbReference type="ARBA" id="ARBA00023274"/>
    </source>
</evidence>
<feature type="compositionally biased region" description="Basic and acidic residues" evidence="7">
    <location>
        <begin position="389"/>
        <end position="406"/>
    </location>
</feature>
<dbReference type="GO" id="GO:0022627">
    <property type="term" value="C:cytosolic small ribosomal subunit"/>
    <property type="evidence" value="ECO:0007669"/>
    <property type="project" value="TreeGrafter"/>
</dbReference>
<feature type="compositionally biased region" description="Low complexity" evidence="7">
    <location>
        <begin position="305"/>
        <end position="321"/>
    </location>
</feature>
<protein>
    <recommendedName>
        <fullName evidence="4 5">Small ribosomal subunit protein uS2</fullName>
    </recommendedName>
</protein>
<dbReference type="EMBL" id="QEXV01000003">
    <property type="protein sequence ID" value="PWE17246.1"/>
    <property type="molecule type" value="Genomic_DNA"/>
</dbReference>
<dbReference type="InterPro" id="IPR023591">
    <property type="entry name" value="Ribosomal_uS2_flav_dom_sf"/>
</dbReference>
<dbReference type="NCBIfam" id="TIGR01011">
    <property type="entry name" value="rpsB_bact"/>
    <property type="match status" value="1"/>
</dbReference>
<dbReference type="InterPro" id="IPR005706">
    <property type="entry name" value="Ribosomal_uS2_bac/mit/plastid"/>
</dbReference>
<dbReference type="GO" id="GO:0003735">
    <property type="term" value="F:structural constituent of ribosome"/>
    <property type="evidence" value="ECO:0007669"/>
    <property type="project" value="InterPro"/>
</dbReference>
<dbReference type="PANTHER" id="PTHR12534">
    <property type="entry name" value="30S RIBOSOMAL PROTEIN S2 PROKARYOTIC AND ORGANELLAR"/>
    <property type="match status" value="1"/>
</dbReference>
<dbReference type="Proteomes" id="UP000245168">
    <property type="component" value="Unassembled WGS sequence"/>
</dbReference>
<dbReference type="PROSITE" id="PS00963">
    <property type="entry name" value="RIBOSOMAL_S2_2"/>
    <property type="match status" value="1"/>
</dbReference>
<evidence type="ECO:0000256" key="7">
    <source>
        <dbReference type="SAM" id="MobiDB-lite"/>
    </source>
</evidence>
<dbReference type="PANTHER" id="PTHR12534:SF0">
    <property type="entry name" value="SMALL RIBOSOMAL SUBUNIT PROTEIN US2M"/>
    <property type="match status" value="1"/>
</dbReference>
<evidence type="ECO:0000256" key="5">
    <source>
        <dbReference type="HAMAP-Rule" id="MF_00291"/>
    </source>
</evidence>
<dbReference type="CDD" id="cd01425">
    <property type="entry name" value="RPS2"/>
    <property type="match status" value="1"/>
</dbReference>
<dbReference type="InterPro" id="IPR001865">
    <property type="entry name" value="Ribosomal_uS2"/>
</dbReference>
<dbReference type="Gene3D" id="1.10.287.610">
    <property type="entry name" value="Helix hairpin bin"/>
    <property type="match status" value="1"/>
</dbReference>
<dbReference type="PROSITE" id="PS00962">
    <property type="entry name" value="RIBOSOMAL_S2_1"/>
    <property type="match status" value="1"/>
</dbReference>
<evidence type="ECO:0000256" key="4">
    <source>
        <dbReference type="ARBA" id="ARBA00035256"/>
    </source>
</evidence>
<comment type="similarity">
    <text evidence="1 5 6">Belongs to the universal ribosomal protein uS2 family.</text>
</comment>
<proteinExistence type="inferred from homology"/>
<evidence type="ECO:0000313" key="9">
    <source>
        <dbReference type="Proteomes" id="UP000245168"/>
    </source>
</evidence>
<keyword evidence="2 5" id="KW-0689">Ribosomal protein</keyword>
<name>A0A2U2BTC1_9PROT</name>
<feature type="compositionally biased region" description="Low complexity" evidence="7">
    <location>
        <begin position="363"/>
        <end position="385"/>
    </location>
</feature>
<evidence type="ECO:0000313" key="8">
    <source>
        <dbReference type="EMBL" id="PWE17246.1"/>
    </source>
</evidence>
<evidence type="ECO:0000256" key="2">
    <source>
        <dbReference type="ARBA" id="ARBA00022980"/>
    </source>
</evidence>
<feature type="region of interest" description="Disordered" evidence="7">
    <location>
        <begin position="237"/>
        <end position="406"/>
    </location>
</feature>
<dbReference type="AlphaFoldDB" id="A0A2U2BTC1"/>
<sequence length="406" mass="42808">MALPEFSMRQLLEAGAHFGHQTHRWNPKMKQFIFGERANIHIIDLSQSVPLMHQALVKIREVAANGGRILFVGTKRQASEPVAQAAGRCAQYFINHRWLGGTLTNWRTISHSIARLRELEDLLDQEGGPQGLTKKEILNLSREREKLERSLGGIKEMGGTPDLMFVIDTNKESIAIQEAKRLNIPVVAVVDTNCDPDPIDFPIPGNDDAARAISLYCELVADSVLDGIAESSSALGVDLGESEAPVEAAVTEEAAPAEAAPAEAAEAPAETEAPAAEAAAEPAKAEGKAEEAPAAEKAAEKTEEAPAAETKAKASKSTAKTAAKKPASKTASKTATKSTAKSGAKTATKSAAKSTTKTESKSTAKSTSKTAAKSTTKAASKTTKAASKKKADDDSSEQKNEAAKSE</sequence>
<keyword evidence="3 5" id="KW-0687">Ribonucleoprotein</keyword>
<dbReference type="GO" id="GO:0006412">
    <property type="term" value="P:translation"/>
    <property type="evidence" value="ECO:0007669"/>
    <property type="project" value="UniProtKB-UniRule"/>
</dbReference>
<dbReference type="FunFam" id="1.10.287.610:FF:000001">
    <property type="entry name" value="30S ribosomal protein S2"/>
    <property type="match status" value="1"/>
</dbReference>
<dbReference type="Gene3D" id="3.40.50.10490">
    <property type="entry name" value="Glucose-6-phosphate isomerase like protein, domain 1"/>
    <property type="match status" value="1"/>
</dbReference>
<dbReference type="HAMAP" id="MF_00291_B">
    <property type="entry name" value="Ribosomal_uS2_B"/>
    <property type="match status" value="1"/>
</dbReference>
<reference evidence="9" key="1">
    <citation type="submission" date="2018-05" db="EMBL/GenBank/DDBJ databases">
        <authorList>
            <person name="Liu B.-T."/>
        </authorList>
    </citation>
    <scope>NUCLEOTIDE SEQUENCE [LARGE SCALE GENOMIC DNA]</scope>
    <source>
        <strain evidence="9">WD6-1</strain>
    </source>
</reference>
<accession>A0A2U2BTC1</accession>
<gene>
    <name evidence="5 8" type="primary">rpsB</name>
    <name evidence="8" type="ORF">DDZ18_06020</name>
</gene>
<feature type="compositionally biased region" description="Low complexity" evidence="7">
    <location>
        <begin position="328"/>
        <end position="355"/>
    </location>
</feature>
<organism evidence="8 9">
    <name type="scientific">Marinicauda salina</name>
    <dbReference type="NCBI Taxonomy" id="2135793"/>
    <lineage>
        <taxon>Bacteria</taxon>
        <taxon>Pseudomonadati</taxon>
        <taxon>Pseudomonadota</taxon>
        <taxon>Alphaproteobacteria</taxon>
        <taxon>Maricaulales</taxon>
        <taxon>Maricaulaceae</taxon>
        <taxon>Marinicauda</taxon>
    </lineage>
</organism>
<evidence type="ECO:0000256" key="6">
    <source>
        <dbReference type="RuleBase" id="RU003631"/>
    </source>
</evidence>
<dbReference type="Pfam" id="PF00318">
    <property type="entry name" value="Ribosomal_S2"/>
    <property type="match status" value="1"/>
</dbReference>
<feature type="compositionally biased region" description="Low complexity" evidence="7">
    <location>
        <begin position="242"/>
        <end position="282"/>
    </location>
</feature>
<comment type="caution">
    <text evidence="8">The sequence shown here is derived from an EMBL/GenBank/DDBJ whole genome shotgun (WGS) entry which is preliminary data.</text>
</comment>
<dbReference type="OrthoDB" id="9808036at2"/>
<dbReference type="PRINTS" id="PR00395">
    <property type="entry name" value="RIBOSOMALS2"/>
</dbReference>